<dbReference type="RefSeq" id="XP_065647618.1">
    <property type="nucleotide sequence ID" value="XM_065791546.1"/>
</dbReference>
<keyword evidence="1" id="KW-1185">Reference proteome</keyword>
<proteinExistence type="predicted"/>
<accession>A0ABM4BF65</accession>
<dbReference type="GeneID" id="136077065"/>
<organism evidence="1 2">
    <name type="scientific">Hydra vulgaris</name>
    <name type="common">Hydra</name>
    <name type="synonym">Hydra attenuata</name>
    <dbReference type="NCBI Taxonomy" id="6087"/>
    <lineage>
        <taxon>Eukaryota</taxon>
        <taxon>Metazoa</taxon>
        <taxon>Cnidaria</taxon>
        <taxon>Hydrozoa</taxon>
        <taxon>Hydroidolina</taxon>
        <taxon>Anthoathecata</taxon>
        <taxon>Aplanulata</taxon>
        <taxon>Hydridae</taxon>
        <taxon>Hydra</taxon>
    </lineage>
</organism>
<reference evidence="2" key="2">
    <citation type="submission" date="2025-08" db="UniProtKB">
        <authorList>
            <consortium name="RefSeq"/>
        </authorList>
    </citation>
    <scope>IDENTIFICATION</scope>
</reference>
<dbReference type="Proteomes" id="UP001652625">
    <property type="component" value="Chromosome 02"/>
</dbReference>
<sequence length="681" mass="77314">MADCLHKTCAVCLTQFGKKSSKIQKITPAIETKIKTFVWSQYSLDVTNYPKVICNNCHRNLYDLDKNKVEYLGNWIVKISKIDRLHLRRSSNIKDIVDEISASNDSEHAKSSRLCSTCFGFVVQGVAHICTESRAVNNLIEAAEQLGPKYLERVASGKYIKLFFNINTYLKFQIINIFYLCMLPGILKHKMEAENICRGQKFQLATQGSPLNIVVGTPDKKTDRIELKQVSFGTVMELVKSLELSKNQTKNFCSKYRSSMGTQTCIEANIFEKIEALHNRIDEFYTSKEVGFMDGEEAITRTLVHVKDTSTFIQHVITERGIDPHDSILRIAMDSGQGFLKVTVNVFNPLEKTSSDSELDDAGVKRSFLIAIVEGVSEANDNLWKLIEPLNLNDVKFYVAFDLKCANSVFGISSHAGKYSCLYCEGSCTLEPGIKRTLRSLDDHYNNFTLDGKKKSKMSHFKNVTNPRLLYKEEDPETLLEELVPVPELHVLMGIVNKLAVLLVSVWPLFEKWLQSNYIMFRGYQGIGLDGNNASKFLKLVDILERDIINNGKYDLLPIVNCVRKFKCLQAEAFGMVAGDNISTAVLEFKKSYADLIEYVHATFEGIKLSVTWKVHIAVCHILPFLHSTDCGLGVYCEQTGEAIHHEFKKTWNRYKRRVNHIDYAKRLKSSVVEFASKNIK</sequence>
<evidence type="ECO:0000313" key="1">
    <source>
        <dbReference type="Proteomes" id="UP001652625"/>
    </source>
</evidence>
<evidence type="ECO:0000313" key="2">
    <source>
        <dbReference type="RefSeq" id="XP_065647618.1"/>
    </source>
</evidence>
<gene>
    <name evidence="2" type="primary">LOC136077065</name>
</gene>
<reference evidence="1" key="1">
    <citation type="submission" date="2025-05" db="UniProtKB">
        <authorList>
            <consortium name="RefSeq"/>
        </authorList>
    </citation>
    <scope>NUCLEOTIDE SEQUENCE [LARGE SCALE GENOMIC DNA]</scope>
</reference>
<name>A0ABM4BF65_HYDVU</name>
<protein>
    <submittedName>
        <fullName evidence="2">Uncharacterized protein LOC136077065 isoform X1</fullName>
    </submittedName>
</protein>
<dbReference type="PANTHER" id="PTHR31424">
    <property type="entry name" value="PROTEIN CBG23806"/>
    <property type="match status" value="1"/>
</dbReference>